<dbReference type="AlphaFoldDB" id="A0A9P3BPZ8"/>
<sequence length="106" mass="11304">MTTRAPLAARSRMDYGVALGHARCNEIMAERRASASGDEILTINNPRVRWRVVVSSKSPTASPPQQTSSASATSQGGAEFPPSVKEEIAAIDKFTAIQGLDDEDSN</sequence>
<keyword evidence="3" id="KW-1185">Reference proteome</keyword>
<proteinExistence type="predicted"/>
<evidence type="ECO:0000313" key="3">
    <source>
        <dbReference type="Proteomes" id="UP000710440"/>
    </source>
</evidence>
<dbReference type="Proteomes" id="UP000710440">
    <property type="component" value="Unassembled WGS sequence"/>
</dbReference>
<feature type="region of interest" description="Disordered" evidence="1">
    <location>
        <begin position="54"/>
        <end position="83"/>
    </location>
</feature>
<feature type="compositionally biased region" description="Low complexity" evidence="1">
    <location>
        <begin position="54"/>
        <end position="75"/>
    </location>
</feature>
<dbReference type="RefSeq" id="XP_043123569.1">
    <property type="nucleotide sequence ID" value="XM_043267634.1"/>
</dbReference>
<evidence type="ECO:0000313" key="2">
    <source>
        <dbReference type="EMBL" id="GIK00383.1"/>
    </source>
</evidence>
<protein>
    <submittedName>
        <fullName evidence="2">Uncharacterized protein</fullName>
    </submittedName>
</protein>
<evidence type="ECO:0000256" key="1">
    <source>
        <dbReference type="SAM" id="MobiDB-lite"/>
    </source>
</evidence>
<dbReference type="GeneID" id="66932388"/>
<dbReference type="EMBL" id="BOPL01000002">
    <property type="protein sequence ID" value="GIK00383.1"/>
    <property type="molecule type" value="Genomic_DNA"/>
</dbReference>
<accession>A0A9P3BPZ8</accession>
<name>A0A9P3BPZ8_ASPVI</name>
<organism evidence="2 3">
    <name type="scientific">Aspergillus viridinutans</name>
    <dbReference type="NCBI Taxonomy" id="75553"/>
    <lineage>
        <taxon>Eukaryota</taxon>
        <taxon>Fungi</taxon>
        <taxon>Dikarya</taxon>
        <taxon>Ascomycota</taxon>
        <taxon>Pezizomycotina</taxon>
        <taxon>Eurotiomycetes</taxon>
        <taxon>Eurotiomycetidae</taxon>
        <taxon>Eurotiales</taxon>
        <taxon>Aspergillaceae</taxon>
        <taxon>Aspergillus</taxon>
        <taxon>Aspergillus subgen. Fumigati</taxon>
    </lineage>
</organism>
<gene>
    <name evidence="2" type="ORF">Aspvir_004406</name>
</gene>
<comment type="caution">
    <text evidence="2">The sequence shown here is derived from an EMBL/GenBank/DDBJ whole genome shotgun (WGS) entry which is preliminary data.</text>
</comment>
<reference evidence="2 3" key="1">
    <citation type="submission" date="2021-02" db="EMBL/GenBank/DDBJ databases">
        <title>Pan-genome distribution and transcriptional activeness of fungal secondary metabolism genes in Aspergillus section Fumigati.</title>
        <authorList>
            <person name="Takahashi H."/>
            <person name="Umemura M."/>
            <person name="Ninomiya A."/>
            <person name="Kusuya Y."/>
            <person name="Urayama S."/>
            <person name="Shimizu M."/>
            <person name="Watanabe A."/>
            <person name="Kamei K."/>
            <person name="Yaguchi T."/>
            <person name="Hagiwara D."/>
        </authorList>
    </citation>
    <scope>NUCLEOTIDE SEQUENCE [LARGE SCALE GENOMIC DNA]</scope>
    <source>
        <strain evidence="2 3">IFM 47045</strain>
    </source>
</reference>